<dbReference type="WBParaSite" id="RSKR_0001053900.1">
    <property type="protein sequence ID" value="RSKR_0001053900.1"/>
    <property type="gene ID" value="RSKR_0001053900"/>
</dbReference>
<sequence>MTSGEGLFFIPVLDDRSVRSFMSLGEALAYMKSLPAGTKSRFYNRETYKRLCSEDGYFDWCQYNDSLNKSVLAEIDTTAREQIVRKDKAWKDPSMPDCTKLNRAILANDLNQVKKLIDLNPKFLVNTETDLPTIIFHGAKTNAVYQAVKGNAVDVLTFLLSTLNSKQFWLRLYDDDSSYDARIKNYWGSLLNNFDKNCVMTPLYMGCVFGYLEVVKILLGYGEVVNRSLINKHGKDAKSVICDRASTEKEHLKLKINDLFDSVYVSLYIDNLTLQKVTTIVTPNDPLCVVGGERGLESDTKRIACLGPVLSSLVPTLITKWMSINKENLSDGYLLYEKNGLNLARELKVGYSQWFEFMRSYLDLDKRADLETLDSYLENRYEEKNFVDAVDFEKDKMNEAMDCIINQFEHKLVIDSPKSSSNLQFNFGPAGDSNRDETEIEDISDDEFLTPPGSPGKYLTSDSPPRIPTGKTIFQNTPSRGPEQVGLNDTDFLFLCGTCPSKDDYFVYDIVRDKIGENDLNYIKMFCLSCSKIPKARIVNLPPLNSPRHKVLTKDEGLTKKLFGRNSSDRRDNVMHSPLRTPTRTHTRTRLSLRNISTQENKL</sequence>
<name>A0AC35UEZ5_9BILA</name>
<reference evidence="2" key="1">
    <citation type="submission" date="2016-11" db="UniProtKB">
        <authorList>
            <consortium name="WormBaseParasite"/>
        </authorList>
    </citation>
    <scope>IDENTIFICATION</scope>
    <source>
        <strain evidence="2">KR3021</strain>
    </source>
</reference>
<organism evidence="1 2">
    <name type="scientific">Rhabditophanes sp. KR3021</name>
    <dbReference type="NCBI Taxonomy" id="114890"/>
    <lineage>
        <taxon>Eukaryota</taxon>
        <taxon>Metazoa</taxon>
        <taxon>Ecdysozoa</taxon>
        <taxon>Nematoda</taxon>
        <taxon>Chromadorea</taxon>
        <taxon>Rhabditida</taxon>
        <taxon>Tylenchina</taxon>
        <taxon>Panagrolaimomorpha</taxon>
        <taxon>Strongyloidoidea</taxon>
        <taxon>Alloionematidae</taxon>
        <taxon>Rhabditophanes</taxon>
    </lineage>
</organism>
<protein>
    <submittedName>
        <fullName evidence="2">ANK_REP_REGION domain-containing protein</fullName>
    </submittedName>
</protein>
<accession>A0AC35UEZ5</accession>
<evidence type="ECO:0000313" key="2">
    <source>
        <dbReference type="WBParaSite" id="RSKR_0001053900.1"/>
    </source>
</evidence>
<evidence type="ECO:0000313" key="1">
    <source>
        <dbReference type="Proteomes" id="UP000095286"/>
    </source>
</evidence>
<dbReference type="Proteomes" id="UP000095286">
    <property type="component" value="Unplaced"/>
</dbReference>
<proteinExistence type="predicted"/>